<evidence type="ECO:0000259" key="1">
    <source>
        <dbReference type="Pfam" id="PF13649"/>
    </source>
</evidence>
<dbReference type="AlphaFoldDB" id="A0A0G0R527"/>
<evidence type="ECO:0000313" key="2">
    <source>
        <dbReference type="EMBL" id="KKR47864.1"/>
    </source>
</evidence>
<sequence length="160" mass="17814">MEPKVDSDEVTYHWSPQKYIELVEHTNNPFLREYQQVELEYVTSKIQFPKTKTFIDVGAGYGRVLPQIARIAGGVVAVGIDREMLGELGKRAERFDSVEVVEGDGNLLSKLLSGKDCKNPVILSLNHSLGSWVGDYHQALSEMKKVAQAGKGEMVISIFC</sequence>
<protein>
    <recommendedName>
        <fullName evidence="1">Methyltransferase domain-containing protein</fullName>
    </recommendedName>
</protein>
<dbReference type="EMBL" id="LBYI01000054">
    <property type="protein sequence ID" value="KKR47864.1"/>
    <property type="molecule type" value="Genomic_DNA"/>
</dbReference>
<dbReference type="SUPFAM" id="SSF53335">
    <property type="entry name" value="S-adenosyl-L-methionine-dependent methyltransferases"/>
    <property type="match status" value="1"/>
</dbReference>
<dbReference type="CDD" id="cd02440">
    <property type="entry name" value="AdoMet_MTases"/>
    <property type="match status" value="1"/>
</dbReference>
<gene>
    <name evidence="2" type="ORF">UT84_C0054G0005</name>
</gene>
<feature type="domain" description="Methyltransferase" evidence="1">
    <location>
        <begin position="55"/>
        <end position="148"/>
    </location>
</feature>
<dbReference type="Pfam" id="PF13649">
    <property type="entry name" value="Methyltransf_25"/>
    <property type="match status" value="1"/>
</dbReference>
<dbReference type="Gene3D" id="3.40.50.150">
    <property type="entry name" value="Vaccinia Virus protein VP39"/>
    <property type="match status" value="1"/>
</dbReference>
<evidence type="ECO:0000313" key="3">
    <source>
        <dbReference type="Proteomes" id="UP000034531"/>
    </source>
</evidence>
<organism evidence="2 3">
    <name type="scientific">Candidatus Curtissbacteria bacterium GW2011_GWA1_40_16</name>
    <dbReference type="NCBI Taxonomy" id="1618405"/>
    <lineage>
        <taxon>Bacteria</taxon>
        <taxon>Candidatus Curtissiibacteriota</taxon>
    </lineage>
</organism>
<dbReference type="InterPro" id="IPR029063">
    <property type="entry name" value="SAM-dependent_MTases_sf"/>
</dbReference>
<comment type="caution">
    <text evidence="2">The sequence shown here is derived from an EMBL/GenBank/DDBJ whole genome shotgun (WGS) entry which is preliminary data.</text>
</comment>
<name>A0A0G0R527_9BACT</name>
<dbReference type="InterPro" id="IPR041698">
    <property type="entry name" value="Methyltransf_25"/>
</dbReference>
<dbReference type="Proteomes" id="UP000034531">
    <property type="component" value="Unassembled WGS sequence"/>
</dbReference>
<proteinExistence type="predicted"/>
<reference evidence="2 3" key="1">
    <citation type="journal article" date="2015" name="Nature">
        <title>rRNA introns, odd ribosomes, and small enigmatic genomes across a large radiation of phyla.</title>
        <authorList>
            <person name="Brown C.T."/>
            <person name="Hug L.A."/>
            <person name="Thomas B.C."/>
            <person name="Sharon I."/>
            <person name="Castelle C.J."/>
            <person name="Singh A."/>
            <person name="Wilkins M.J."/>
            <person name="Williams K.H."/>
            <person name="Banfield J.F."/>
        </authorList>
    </citation>
    <scope>NUCLEOTIDE SEQUENCE [LARGE SCALE GENOMIC DNA]</scope>
</reference>
<accession>A0A0G0R527</accession>